<dbReference type="AlphaFoldDB" id="A0A0G4H3J9"/>
<dbReference type="EMBL" id="CDMY01000978">
    <property type="protein sequence ID" value="CEM38280.1"/>
    <property type="molecule type" value="Genomic_DNA"/>
</dbReference>
<name>A0A0G4H3J9_VITBC</name>
<evidence type="ECO:0000256" key="1">
    <source>
        <dbReference type="SAM" id="MobiDB-lite"/>
    </source>
</evidence>
<protein>
    <submittedName>
        <fullName evidence="2">Uncharacterized protein</fullName>
    </submittedName>
</protein>
<reference evidence="2 3" key="1">
    <citation type="submission" date="2014-11" db="EMBL/GenBank/DDBJ databases">
        <authorList>
            <person name="Zhu J."/>
            <person name="Qi W."/>
            <person name="Song R."/>
        </authorList>
    </citation>
    <scope>NUCLEOTIDE SEQUENCE [LARGE SCALE GENOMIC DNA]</scope>
</reference>
<dbReference type="InParanoid" id="A0A0G4H3J9"/>
<sequence length="308" mass="34375">MKLDSELTSGGMSPSAVSTNGRSTPSQVTFEQNTCDWRFSFCPHGQRCRKNHFEELPGMQRLDARSATSFGEMTSTEYTPVSADVAFVVTEKEQRSIEAIFNVTLEVTEPVLGSQSQWRLHGPLERVTIAQRYIYCESKVAQPDTCPQDLLQELENDPHVTLLHLTKTAVEHINWSARVCCELQVQHLVDRKSPGACVDWLKKDVNVLQDDAFCVDSVSIPVCLVLPLFGSAGDRLLNLQRASGCSHVTIIGSCVFFSGSKDERERGSVYLKEQLVFLEDPTAYTCRQNSWSSGLHLCHIFPSRRTGG</sequence>
<keyword evidence="3" id="KW-1185">Reference proteome</keyword>
<feature type="region of interest" description="Disordered" evidence="1">
    <location>
        <begin position="1"/>
        <end position="27"/>
    </location>
</feature>
<accession>A0A0G4H3J9</accession>
<evidence type="ECO:0000313" key="2">
    <source>
        <dbReference type="EMBL" id="CEM38280.1"/>
    </source>
</evidence>
<dbReference type="VEuPathDB" id="CryptoDB:Vbra_171"/>
<organism evidence="2 3">
    <name type="scientific">Vitrella brassicaformis (strain CCMP3155)</name>
    <dbReference type="NCBI Taxonomy" id="1169540"/>
    <lineage>
        <taxon>Eukaryota</taxon>
        <taxon>Sar</taxon>
        <taxon>Alveolata</taxon>
        <taxon>Colpodellida</taxon>
        <taxon>Vitrellaceae</taxon>
        <taxon>Vitrella</taxon>
    </lineage>
</organism>
<dbReference type="Proteomes" id="UP000041254">
    <property type="component" value="Unassembled WGS sequence"/>
</dbReference>
<evidence type="ECO:0000313" key="3">
    <source>
        <dbReference type="Proteomes" id="UP000041254"/>
    </source>
</evidence>
<gene>
    <name evidence="2" type="ORF">Vbra_171</name>
</gene>
<proteinExistence type="predicted"/>